<keyword evidence="5" id="KW-1133">Transmembrane helix</keyword>
<dbReference type="PANTHER" id="PTHR43004:SF19">
    <property type="entry name" value="BINDING MONOOXYGENASE, PUTATIVE (JCVI)-RELATED"/>
    <property type="match status" value="1"/>
</dbReference>
<comment type="cofactor">
    <cofactor evidence="1">
        <name>FAD</name>
        <dbReference type="ChEBI" id="CHEBI:57692"/>
    </cofactor>
</comment>
<dbReference type="PANTHER" id="PTHR43004">
    <property type="entry name" value="TRK SYSTEM POTASSIUM UPTAKE PROTEIN"/>
    <property type="match status" value="1"/>
</dbReference>
<dbReference type="Gene3D" id="3.50.50.60">
    <property type="entry name" value="FAD/NAD(P)-binding domain"/>
    <property type="match status" value="1"/>
</dbReference>
<dbReference type="GO" id="GO:0016709">
    <property type="term" value="F:oxidoreductase activity, acting on paired donors, with incorporation or reduction of molecular oxygen, NAD(P)H as one donor, and incorporation of one atom of oxygen"/>
    <property type="evidence" value="ECO:0007669"/>
    <property type="project" value="UniProtKB-ARBA"/>
</dbReference>
<dbReference type="EMBL" id="KN846969">
    <property type="protein sequence ID" value="KIW86006.1"/>
    <property type="molecule type" value="Genomic_DNA"/>
</dbReference>
<dbReference type="RefSeq" id="XP_013289814.1">
    <property type="nucleotide sequence ID" value="XM_013434360.1"/>
</dbReference>
<proteinExistence type="predicted"/>
<dbReference type="Pfam" id="PF21274">
    <property type="entry name" value="Rng_hyd_C"/>
    <property type="match status" value="1"/>
</dbReference>
<keyword evidence="2" id="KW-0285">Flavoprotein</keyword>
<keyword evidence="8" id="KW-1185">Reference proteome</keyword>
<sequence>MSSDTNVPVIIIGGGIVGLSASNFLAYHGIHSMVIERHKGTSIHPRARSVNARTMELYRRLGIEDLVHEAGASLSPSGGIYRGTSLKEVIEPKPRSGGLRKFPWTGFLAPLSPVNGTFVTQDMIEPVLLDVAKGHGVDVRFNTECVSVEQDEKSVTAVLKDRQTGVNVTVQGRYLIAADGAESPIRNHLGVPTTGRGTMGHLLNILFHADLKYLVQGREFSLCKIERPEVTGLLTSINNDDRWVFHLLYDPSKGEQPSDFPPEKCRELLRLALGVGDIEIDIKSILPWKPSVRVAEQLQQGRIFLAGDAAHQMPPWGGQGANTGIADVHNLAWKLAAILRWHASERLLETYDVERIPVARAAAEFSASMADENGIISTRGRFALLRLIARGFRLLSGHGCYYTSRAICTEDTSPLGGLTWRPWTWPSLLLSIDGRPGTRVPHLWVEHQGKRVSTLDLCGTTFVLFAGGDGTPWVEAARKVSAALSVEIVTYIVGPNGDLLCPPGRLESAAGISSCGAILVRPDDFVAWRQRRRVADRRDELARAMKQALCLS</sequence>
<evidence type="ECO:0000313" key="8">
    <source>
        <dbReference type="Proteomes" id="UP000053029"/>
    </source>
</evidence>
<reference evidence="7 8" key="1">
    <citation type="submission" date="2015-01" db="EMBL/GenBank/DDBJ databases">
        <title>The Genome Sequence of Fonsecaea pedrosoi CBS 271.37.</title>
        <authorList>
            <consortium name="The Broad Institute Genomics Platform"/>
            <person name="Cuomo C."/>
            <person name="de Hoog S."/>
            <person name="Gorbushina A."/>
            <person name="Stielow B."/>
            <person name="Teixiera M."/>
            <person name="Abouelleil A."/>
            <person name="Chapman S.B."/>
            <person name="Priest M."/>
            <person name="Young S.K."/>
            <person name="Wortman J."/>
            <person name="Nusbaum C."/>
            <person name="Birren B."/>
        </authorList>
    </citation>
    <scope>NUCLEOTIDE SEQUENCE [LARGE SCALE GENOMIC DNA]</scope>
    <source>
        <strain evidence="7 8">CBS 271.37</strain>
    </source>
</reference>
<protein>
    <recommendedName>
        <fullName evidence="6">FAD-binding domain-containing protein</fullName>
    </recommendedName>
</protein>
<dbReference type="STRING" id="1442368.A0A0D2E7J7"/>
<evidence type="ECO:0000256" key="3">
    <source>
        <dbReference type="ARBA" id="ARBA00022827"/>
    </source>
</evidence>
<evidence type="ECO:0000313" key="7">
    <source>
        <dbReference type="EMBL" id="KIW86006.1"/>
    </source>
</evidence>
<dbReference type="InterPro" id="IPR050641">
    <property type="entry name" value="RIFMO-like"/>
</dbReference>
<dbReference type="Pfam" id="PF01494">
    <property type="entry name" value="FAD_binding_3"/>
    <property type="match status" value="1"/>
</dbReference>
<dbReference type="PRINTS" id="PR00420">
    <property type="entry name" value="RNGMNOXGNASE"/>
</dbReference>
<evidence type="ECO:0000259" key="6">
    <source>
        <dbReference type="Pfam" id="PF01494"/>
    </source>
</evidence>
<dbReference type="VEuPathDB" id="FungiDB:Z517_01400"/>
<dbReference type="HOGENOM" id="CLU_009665_14_2_1"/>
<keyword evidence="5" id="KW-0472">Membrane</keyword>
<keyword evidence="5" id="KW-0812">Transmembrane</keyword>
<dbReference type="OrthoDB" id="2690153at2759"/>
<dbReference type="SUPFAM" id="SSF51905">
    <property type="entry name" value="FAD/NAD(P)-binding domain"/>
    <property type="match status" value="1"/>
</dbReference>
<dbReference type="Gene3D" id="3.30.9.10">
    <property type="entry name" value="D-Amino Acid Oxidase, subunit A, domain 2"/>
    <property type="match status" value="1"/>
</dbReference>
<dbReference type="GeneID" id="25300890"/>
<evidence type="ECO:0000256" key="1">
    <source>
        <dbReference type="ARBA" id="ARBA00001974"/>
    </source>
</evidence>
<gene>
    <name evidence="7" type="ORF">Z517_01400</name>
</gene>
<feature type="domain" description="FAD-binding" evidence="6">
    <location>
        <begin position="7"/>
        <end position="366"/>
    </location>
</feature>
<dbReference type="InterPro" id="IPR036188">
    <property type="entry name" value="FAD/NAD-bd_sf"/>
</dbReference>
<dbReference type="Gene3D" id="3.40.30.120">
    <property type="match status" value="1"/>
</dbReference>
<accession>A0A0D2E7J7</accession>
<keyword evidence="3" id="KW-0274">FAD</keyword>
<feature type="transmembrane region" description="Helical" evidence="5">
    <location>
        <begin position="6"/>
        <end position="27"/>
    </location>
</feature>
<name>A0A0D2E7J7_9EURO</name>
<evidence type="ECO:0000256" key="2">
    <source>
        <dbReference type="ARBA" id="ARBA00022630"/>
    </source>
</evidence>
<dbReference type="InterPro" id="IPR002938">
    <property type="entry name" value="FAD-bd"/>
</dbReference>
<dbReference type="Proteomes" id="UP000053029">
    <property type="component" value="Unassembled WGS sequence"/>
</dbReference>
<dbReference type="GO" id="GO:0071949">
    <property type="term" value="F:FAD binding"/>
    <property type="evidence" value="ECO:0007669"/>
    <property type="project" value="InterPro"/>
</dbReference>
<dbReference type="AlphaFoldDB" id="A0A0D2E7J7"/>
<keyword evidence="4" id="KW-0560">Oxidoreductase</keyword>
<evidence type="ECO:0000256" key="5">
    <source>
        <dbReference type="SAM" id="Phobius"/>
    </source>
</evidence>
<evidence type="ECO:0000256" key="4">
    <source>
        <dbReference type="ARBA" id="ARBA00023002"/>
    </source>
</evidence>
<organism evidence="7 8">
    <name type="scientific">Fonsecaea pedrosoi CBS 271.37</name>
    <dbReference type="NCBI Taxonomy" id="1442368"/>
    <lineage>
        <taxon>Eukaryota</taxon>
        <taxon>Fungi</taxon>
        <taxon>Dikarya</taxon>
        <taxon>Ascomycota</taxon>
        <taxon>Pezizomycotina</taxon>
        <taxon>Eurotiomycetes</taxon>
        <taxon>Chaetothyriomycetidae</taxon>
        <taxon>Chaetothyriales</taxon>
        <taxon>Herpotrichiellaceae</taxon>
        <taxon>Fonsecaea</taxon>
    </lineage>
</organism>